<dbReference type="Proteomes" id="UP000275408">
    <property type="component" value="Unassembled WGS sequence"/>
</dbReference>
<dbReference type="GO" id="GO:0016255">
    <property type="term" value="P:attachment of GPI anchor to protein"/>
    <property type="evidence" value="ECO:0007669"/>
    <property type="project" value="TreeGrafter"/>
</dbReference>
<evidence type="ECO:0000313" key="3">
    <source>
        <dbReference type="EMBL" id="RMX51463.1"/>
    </source>
</evidence>
<gene>
    <name evidence="3" type="ORF">pdam_00018805</name>
</gene>
<dbReference type="GO" id="GO:0042765">
    <property type="term" value="C:GPI-anchor transamidase complex"/>
    <property type="evidence" value="ECO:0007669"/>
    <property type="project" value="InterPro"/>
</dbReference>
<feature type="transmembrane region" description="Helical" evidence="2">
    <location>
        <begin position="596"/>
        <end position="618"/>
    </location>
</feature>
<evidence type="ECO:0000256" key="1">
    <source>
        <dbReference type="SAM" id="MobiDB-lite"/>
    </source>
</evidence>
<keyword evidence="2" id="KW-1133">Transmembrane helix</keyword>
<dbReference type="STRING" id="46731.A0A3M6UCP3"/>
<dbReference type="InterPro" id="IPR007246">
    <property type="entry name" value="Gaa1"/>
</dbReference>
<dbReference type="OrthoDB" id="445301at2759"/>
<evidence type="ECO:0000256" key="2">
    <source>
        <dbReference type="SAM" id="Phobius"/>
    </source>
</evidence>
<feature type="transmembrane region" description="Helical" evidence="2">
    <location>
        <begin position="553"/>
        <end position="575"/>
    </location>
</feature>
<dbReference type="PANTHER" id="PTHR13304:SF0">
    <property type="entry name" value="GLYCOSYLPHOSPHATIDYLINOSITOL ANCHOR ATTACHMENT 1 PROTEIN"/>
    <property type="match status" value="1"/>
</dbReference>
<dbReference type="EMBL" id="RCHS01001779">
    <property type="protein sequence ID" value="RMX51463.1"/>
    <property type="molecule type" value="Genomic_DNA"/>
</dbReference>
<dbReference type="PANTHER" id="PTHR13304">
    <property type="entry name" value="GLYCOSYLPHOSPHATIDYLINOSITOL ANCHOR ATTACHMENT 1 PROTEIN"/>
    <property type="match status" value="1"/>
</dbReference>
<evidence type="ECO:0008006" key="5">
    <source>
        <dbReference type="Google" id="ProtNLM"/>
    </source>
</evidence>
<accession>A0A3M6UCP3</accession>
<sequence>MEFTPSIVKKNKGSNRLNKTGMKILLLKPGKETIQDGGKYLTLEEHFHSVLSYIIGIIWLCALSDRTFNGRVYFSENALLPGLVEAEFKNHRLASELFGKLSTLPEGDISNAASQMITNTMENIGLYTYQQNFTVYTPFPGISEPHVINGVNIYGILRAPRIAGTEALVISVPYNQGNNKGALALMLSFADHCRRKSYWSKDIIFLVTDRDQLGMQAWLDAYHDISSAPLEGHSGSIQAALNLEFLHEKVNFFKIAIEGINGQLPNLDLVNTVFRMCRKEHVPVSLHTEGYHEHLGPWADSVQSLVTMVIMMFYQASGRASGNHGLFHRYRIEAVTMRGGGETFQYGRGFQETGRVIEGIFRSLNNLLEQFHQSFFFYLLPESNRYVSIGLYMPPFGCLLLGPLIMAIVMWVLAGSAPENGSKVDTSQDEASKEEAKFKTAEVESREEKSGDTEKEIPNLEVEVAFLKYPPDIGSVVPIAMATHVAGVVVFYSPELSYKLGQATGLDPLLCTYVGMAFSFLVVVLLPFITRYSSDVSSHHVTLRSHYMLKCGALILFSVLMGAMAAINFSLAFLVSMFQVPVYLLVAPWGRRSRRLLQAVLLVLVSPPMILFLLSLAYNVIVSQTEANINIILQSTLTTVYQTVTSSIKEARMLGTWSFAMTCLGILPNWLMFWCLAWR</sequence>
<proteinExistence type="predicted"/>
<feature type="transmembrane region" description="Helical" evidence="2">
    <location>
        <begin position="657"/>
        <end position="678"/>
    </location>
</feature>
<feature type="region of interest" description="Disordered" evidence="1">
    <location>
        <begin position="419"/>
        <end position="454"/>
    </location>
</feature>
<evidence type="ECO:0000313" key="4">
    <source>
        <dbReference type="Proteomes" id="UP000275408"/>
    </source>
</evidence>
<dbReference type="PIRSF" id="PIRSF036762">
    <property type="entry name" value="GAA1"/>
    <property type="match status" value="1"/>
</dbReference>
<dbReference type="Gene3D" id="3.40.630.10">
    <property type="entry name" value="Zn peptidases"/>
    <property type="match status" value="1"/>
</dbReference>
<protein>
    <recommendedName>
        <fullName evidence="5">Glycosylphosphatidylinositol anchor attachment 1 protein</fullName>
    </recommendedName>
</protein>
<reference evidence="3 4" key="1">
    <citation type="journal article" date="2018" name="Sci. Rep.">
        <title>Comparative analysis of the Pocillopora damicornis genome highlights role of immune system in coral evolution.</title>
        <authorList>
            <person name="Cunning R."/>
            <person name="Bay R.A."/>
            <person name="Gillette P."/>
            <person name="Baker A.C."/>
            <person name="Traylor-Knowles N."/>
        </authorList>
    </citation>
    <scope>NUCLEOTIDE SEQUENCE [LARGE SCALE GENOMIC DNA]</scope>
    <source>
        <strain evidence="3">RSMAS</strain>
        <tissue evidence="3">Whole animal</tissue>
    </source>
</reference>
<comment type="caution">
    <text evidence="3">The sequence shown here is derived from an EMBL/GenBank/DDBJ whole genome shotgun (WGS) entry which is preliminary data.</text>
</comment>
<name>A0A3M6UCP3_POCDA</name>
<dbReference type="Pfam" id="PF04114">
    <property type="entry name" value="Gaa1"/>
    <property type="match status" value="1"/>
</dbReference>
<organism evidence="3 4">
    <name type="scientific">Pocillopora damicornis</name>
    <name type="common">Cauliflower coral</name>
    <name type="synonym">Millepora damicornis</name>
    <dbReference type="NCBI Taxonomy" id="46731"/>
    <lineage>
        <taxon>Eukaryota</taxon>
        <taxon>Metazoa</taxon>
        <taxon>Cnidaria</taxon>
        <taxon>Anthozoa</taxon>
        <taxon>Hexacorallia</taxon>
        <taxon>Scleractinia</taxon>
        <taxon>Astrocoeniina</taxon>
        <taxon>Pocilloporidae</taxon>
        <taxon>Pocillopora</taxon>
    </lineage>
</organism>
<feature type="transmembrane region" description="Helical" evidence="2">
    <location>
        <begin position="391"/>
        <end position="414"/>
    </location>
</feature>
<keyword evidence="4" id="KW-1185">Reference proteome</keyword>
<feature type="transmembrane region" description="Helical" evidence="2">
    <location>
        <begin position="513"/>
        <end position="533"/>
    </location>
</feature>
<dbReference type="AlphaFoldDB" id="A0A3M6UCP3"/>
<feature type="compositionally biased region" description="Basic and acidic residues" evidence="1">
    <location>
        <begin position="430"/>
        <end position="454"/>
    </location>
</feature>
<keyword evidence="2" id="KW-0472">Membrane</keyword>
<keyword evidence="2" id="KW-0812">Transmembrane</keyword>